<accession>A0ABQ0GDT8</accession>
<dbReference type="Proteomes" id="UP001628179">
    <property type="component" value="Unassembled WGS sequence"/>
</dbReference>
<name>A0ABQ0GDT8_9PEZI</name>
<reference evidence="2 3" key="1">
    <citation type="submission" date="2024-09" db="EMBL/GenBank/DDBJ databases">
        <title>Itraconazole resistance in Madurella fahalii resulting from another homologue of gene encoding cytochrome P450 14-alpha sterol demethylase (CYP51).</title>
        <authorList>
            <person name="Yoshioka I."/>
            <person name="Fahal A.H."/>
            <person name="Kaneko S."/>
            <person name="Yaguchi T."/>
        </authorList>
    </citation>
    <scope>NUCLEOTIDE SEQUENCE [LARGE SCALE GENOMIC DNA]</scope>
    <source>
        <strain evidence="2 3">IFM 68171</strain>
    </source>
</reference>
<dbReference type="EMBL" id="BAAFSV010000003">
    <property type="protein sequence ID" value="GAB1315917.1"/>
    <property type="molecule type" value="Genomic_DNA"/>
</dbReference>
<dbReference type="RefSeq" id="XP_070917648.1">
    <property type="nucleotide sequence ID" value="XM_071061547.1"/>
</dbReference>
<proteinExistence type="predicted"/>
<evidence type="ECO:0000313" key="2">
    <source>
        <dbReference type="EMBL" id="GAB1315917.1"/>
    </source>
</evidence>
<evidence type="ECO:0000313" key="3">
    <source>
        <dbReference type="Proteomes" id="UP001628179"/>
    </source>
</evidence>
<keyword evidence="1" id="KW-0732">Signal</keyword>
<evidence type="ECO:0000256" key="1">
    <source>
        <dbReference type="SAM" id="SignalP"/>
    </source>
</evidence>
<feature type="chain" id="PRO_5047006188" evidence="1">
    <location>
        <begin position="19"/>
        <end position="140"/>
    </location>
</feature>
<dbReference type="GeneID" id="98176870"/>
<keyword evidence="3" id="KW-1185">Reference proteome</keyword>
<gene>
    <name evidence="2" type="ORF">MFIFM68171_06127</name>
</gene>
<comment type="caution">
    <text evidence="2">The sequence shown here is derived from an EMBL/GenBank/DDBJ whole genome shotgun (WGS) entry which is preliminary data.</text>
</comment>
<feature type="signal peptide" evidence="1">
    <location>
        <begin position="1"/>
        <end position="18"/>
    </location>
</feature>
<sequence>MLFHRALLLALAAVASSGKPTERRLPSWAIEIANATYTDELLEIGKAVFTLTHMLIDVAGTPVDPELNLHFQVNGDIGWVTFNKTWACPQTNVQGRSLLYGYGEWVMKCPARSDPKITCTGLTTGTLLVRASIKTESIVA</sequence>
<organism evidence="2 3">
    <name type="scientific">Madurella fahalii</name>
    <dbReference type="NCBI Taxonomy" id="1157608"/>
    <lineage>
        <taxon>Eukaryota</taxon>
        <taxon>Fungi</taxon>
        <taxon>Dikarya</taxon>
        <taxon>Ascomycota</taxon>
        <taxon>Pezizomycotina</taxon>
        <taxon>Sordariomycetes</taxon>
        <taxon>Sordariomycetidae</taxon>
        <taxon>Sordariales</taxon>
        <taxon>Sordariales incertae sedis</taxon>
        <taxon>Madurella</taxon>
    </lineage>
</organism>
<protein>
    <submittedName>
        <fullName evidence="2">Uncharacterized protein</fullName>
    </submittedName>
</protein>